<comment type="caution">
    <text evidence="1">The sequence shown here is derived from an EMBL/GenBank/DDBJ whole genome shotgun (WGS) entry which is preliminary data.</text>
</comment>
<evidence type="ECO:0000313" key="2">
    <source>
        <dbReference type="Proteomes" id="UP000051181"/>
    </source>
</evidence>
<proteinExistence type="predicted"/>
<gene>
    <name evidence="1" type="ORF">FD22_GL001057</name>
</gene>
<sequence>MNEFDVQKRYLQCVTYMITKLKMFDQGFRDYEGRYLHIMDTREATTGELVELKTNFKRSLINFGSLVDRFQELEAPTQYQQQHQHLIWIYRDYAAAVCDMIDAFNVTDYAICHTKQDSGHAQRTRSLTDVKQLLAEEYQIA</sequence>
<organism evidence="1 2">
    <name type="scientific">Loigolactobacillus coryniformis subsp. coryniformis KCTC 3167 = DSM 20001</name>
    <dbReference type="NCBI Taxonomy" id="913848"/>
    <lineage>
        <taxon>Bacteria</taxon>
        <taxon>Bacillati</taxon>
        <taxon>Bacillota</taxon>
        <taxon>Bacilli</taxon>
        <taxon>Lactobacillales</taxon>
        <taxon>Lactobacillaceae</taxon>
        <taxon>Loigolactobacillus</taxon>
    </lineage>
</organism>
<accession>A0A0R1FC38</accession>
<dbReference type="AlphaFoldDB" id="A0A0R1FC38"/>
<dbReference type="Proteomes" id="UP000051181">
    <property type="component" value="Unassembled WGS sequence"/>
</dbReference>
<dbReference type="PATRIC" id="fig|913848.6.peg.1089"/>
<reference evidence="1 2" key="1">
    <citation type="journal article" date="2015" name="Genome Announc.">
        <title>Expanding the biotechnology potential of lactobacilli through comparative genomics of 213 strains and associated genera.</title>
        <authorList>
            <person name="Sun Z."/>
            <person name="Harris H.M."/>
            <person name="McCann A."/>
            <person name="Guo C."/>
            <person name="Argimon S."/>
            <person name="Zhang W."/>
            <person name="Yang X."/>
            <person name="Jeffery I.B."/>
            <person name="Cooney J.C."/>
            <person name="Kagawa T.F."/>
            <person name="Liu W."/>
            <person name="Song Y."/>
            <person name="Salvetti E."/>
            <person name="Wrobel A."/>
            <person name="Rasinkangas P."/>
            <person name="Parkhill J."/>
            <person name="Rea M.C."/>
            <person name="O'Sullivan O."/>
            <person name="Ritari J."/>
            <person name="Douillard F.P."/>
            <person name="Paul Ross R."/>
            <person name="Yang R."/>
            <person name="Briner A.E."/>
            <person name="Felis G.E."/>
            <person name="de Vos W.M."/>
            <person name="Barrangou R."/>
            <person name="Klaenhammer T.R."/>
            <person name="Caufield P.W."/>
            <person name="Cui Y."/>
            <person name="Zhang H."/>
            <person name="O'Toole P.W."/>
        </authorList>
    </citation>
    <scope>NUCLEOTIDE SEQUENCE [LARGE SCALE GENOMIC DNA]</scope>
    <source>
        <strain evidence="1 2">DSM 20001</strain>
    </source>
</reference>
<dbReference type="EMBL" id="AZCN01000027">
    <property type="protein sequence ID" value="KRK16932.1"/>
    <property type="molecule type" value="Genomic_DNA"/>
</dbReference>
<protein>
    <submittedName>
        <fullName evidence="1">Uncharacterized protein</fullName>
    </submittedName>
</protein>
<dbReference type="RefSeq" id="WP_010011465.1">
    <property type="nucleotide sequence ID" value="NZ_AZCN01000027.1"/>
</dbReference>
<name>A0A0R1FC38_9LACO</name>
<evidence type="ECO:0000313" key="1">
    <source>
        <dbReference type="EMBL" id="KRK16932.1"/>
    </source>
</evidence>
<dbReference type="GeneID" id="65915981"/>